<dbReference type="SUPFAM" id="SSF55797">
    <property type="entry name" value="PR-1-like"/>
    <property type="match status" value="1"/>
</dbReference>
<dbReference type="EMBL" id="LJIJ01001040">
    <property type="protein sequence ID" value="ODM93247.1"/>
    <property type="molecule type" value="Genomic_DNA"/>
</dbReference>
<proteinExistence type="predicted"/>
<dbReference type="STRING" id="48709.A0A1D2MJP1"/>
<dbReference type="InterPro" id="IPR001283">
    <property type="entry name" value="CRISP-related"/>
</dbReference>
<evidence type="ECO:0000313" key="3">
    <source>
        <dbReference type="EMBL" id="ODM93247.1"/>
    </source>
</evidence>
<keyword evidence="4" id="KW-1185">Reference proteome</keyword>
<evidence type="ECO:0000256" key="1">
    <source>
        <dbReference type="SAM" id="SignalP"/>
    </source>
</evidence>
<evidence type="ECO:0000313" key="4">
    <source>
        <dbReference type="Proteomes" id="UP000094527"/>
    </source>
</evidence>
<sequence length="192" mass="21952">MDFRLTAIVWALALTLLQLQLCLGFQVSMKYQDNALRVTNDFRAKHNVPALRMDESLNDIAFRCANYYTHKGNIDYSCPYLNRTTGENLFSVKGWFSLEDVARMATHSWMEEEKNYNFHKPSSSGATNEFTQMIWKDSKKFGFGVAQRNGYTTAVSTFSPAGNQLGRFTKNVFSQFTGSTGFNCQNMQQTHK</sequence>
<keyword evidence="1" id="KW-0732">Signal</keyword>
<reference evidence="3 4" key="1">
    <citation type="journal article" date="2016" name="Genome Biol. Evol.">
        <title>Gene Family Evolution Reflects Adaptation to Soil Environmental Stressors in the Genome of the Collembolan Orchesella cincta.</title>
        <authorList>
            <person name="Faddeeva-Vakhrusheva A."/>
            <person name="Derks M.F."/>
            <person name="Anvar S.Y."/>
            <person name="Agamennone V."/>
            <person name="Suring W."/>
            <person name="Smit S."/>
            <person name="van Straalen N.M."/>
            <person name="Roelofs D."/>
        </authorList>
    </citation>
    <scope>NUCLEOTIDE SEQUENCE [LARGE SCALE GENOMIC DNA]</scope>
    <source>
        <tissue evidence="3">Mixed pool</tissue>
    </source>
</reference>
<organism evidence="3 4">
    <name type="scientific">Orchesella cincta</name>
    <name type="common">Springtail</name>
    <name type="synonym">Podura cincta</name>
    <dbReference type="NCBI Taxonomy" id="48709"/>
    <lineage>
        <taxon>Eukaryota</taxon>
        <taxon>Metazoa</taxon>
        <taxon>Ecdysozoa</taxon>
        <taxon>Arthropoda</taxon>
        <taxon>Hexapoda</taxon>
        <taxon>Collembola</taxon>
        <taxon>Entomobryomorpha</taxon>
        <taxon>Entomobryoidea</taxon>
        <taxon>Orchesellidae</taxon>
        <taxon>Orchesellinae</taxon>
        <taxon>Orchesella</taxon>
    </lineage>
</organism>
<dbReference type="AlphaFoldDB" id="A0A1D2MJP1"/>
<dbReference type="OrthoDB" id="337038at2759"/>
<dbReference type="SMART" id="SM00198">
    <property type="entry name" value="SCP"/>
    <property type="match status" value="1"/>
</dbReference>
<dbReference type="Proteomes" id="UP000094527">
    <property type="component" value="Unassembled WGS sequence"/>
</dbReference>
<comment type="caution">
    <text evidence="3">The sequence shown here is derived from an EMBL/GenBank/DDBJ whole genome shotgun (WGS) entry which is preliminary data.</text>
</comment>
<dbReference type="InterPro" id="IPR035940">
    <property type="entry name" value="CAP_sf"/>
</dbReference>
<dbReference type="Gene3D" id="3.40.33.10">
    <property type="entry name" value="CAP"/>
    <property type="match status" value="1"/>
</dbReference>
<dbReference type="InterPro" id="IPR014044">
    <property type="entry name" value="CAP_dom"/>
</dbReference>
<feature type="domain" description="SCP" evidence="2">
    <location>
        <begin position="30"/>
        <end position="166"/>
    </location>
</feature>
<gene>
    <name evidence="3" type="ORF">Ocin01_13436</name>
</gene>
<name>A0A1D2MJP1_ORCCI</name>
<protein>
    <submittedName>
        <fullName evidence="3">Golgi-associated plant pathogenesis-related protein 1</fullName>
    </submittedName>
</protein>
<feature type="chain" id="PRO_5008904148" evidence="1">
    <location>
        <begin position="25"/>
        <end position="192"/>
    </location>
</feature>
<dbReference type="PANTHER" id="PTHR10334">
    <property type="entry name" value="CYSTEINE-RICH SECRETORY PROTEIN-RELATED"/>
    <property type="match status" value="1"/>
</dbReference>
<evidence type="ECO:0000259" key="2">
    <source>
        <dbReference type="SMART" id="SM00198"/>
    </source>
</evidence>
<accession>A0A1D2MJP1</accession>
<dbReference type="OMA" id="DETRHSK"/>
<feature type="signal peptide" evidence="1">
    <location>
        <begin position="1"/>
        <end position="24"/>
    </location>
</feature>
<dbReference type="Pfam" id="PF00188">
    <property type="entry name" value="CAP"/>
    <property type="match status" value="1"/>
</dbReference>